<sequence>MGLATSGAHLVNKRLALPLGTSYLVLSENDTRGVLFLLSNDGWAKAWELGRECNLWVHFTLGLGQGIEYVITLEEKGANFQGGQSGSGAVISSGNFLAQVLLELDRY</sequence>
<evidence type="ECO:0008006" key="3">
    <source>
        <dbReference type="Google" id="ProtNLM"/>
    </source>
</evidence>
<reference evidence="2" key="1">
    <citation type="journal article" date="2019" name="Int. J. Syst. Evol. Microbiol.">
        <title>The Global Catalogue of Microorganisms (GCM) 10K type strain sequencing project: providing services to taxonomists for standard genome sequencing and annotation.</title>
        <authorList>
            <consortium name="The Broad Institute Genomics Platform"/>
            <consortium name="The Broad Institute Genome Sequencing Center for Infectious Disease"/>
            <person name="Wu L."/>
            <person name="Ma J."/>
        </authorList>
    </citation>
    <scope>NUCLEOTIDE SEQUENCE [LARGE SCALE GENOMIC DNA]</scope>
    <source>
        <strain evidence="2">JCM 30331</strain>
    </source>
</reference>
<gene>
    <name evidence="1" type="ORF">GCM10008955_35110</name>
</gene>
<dbReference type="EMBL" id="BMPP01000018">
    <property type="protein sequence ID" value="GGK38220.1"/>
    <property type="molecule type" value="Genomic_DNA"/>
</dbReference>
<proteinExistence type="predicted"/>
<dbReference type="Proteomes" id="UP000647587">
    <property type="component" value="Unassembled WGS sequence"/>
</dbReference>
<evidence type="ECO:0000313" key="1">
    <source>
        <dbReference type="EMBL" id="GGK38220.1"/>
    </source>
</evidence>
<comment type="caution">
    <text evidence="1">The sequence shown here is derived from an EMBL/GenBank/DDBJ whole genome shotgun (WGS) entry which is preliminary data.</text>
</comment>
<evidence type="ECO:0000313" key="2">
    <source>
        <dbReference type="Proteomes" id="UP000647587"/>
    </source>
</evidence>
<organism evidence="1 2">
    <name type="scientific">Deinococcus malanensis</name>
    <dbReference type="NCBI Taxonomy" id="1706855"/>
    <lineage>
        <taxon>Bacteria</taxon>
        <taxon>Thermotogati</taxon>
        <taxon>Deinococcota</taxon>
        <taxon>Deinococci</taxon>
        <taxon>Deinococcales</taxon>
        <taxon>Deinococcaceae</taxon>
        <taxon>Deinococcus</taxon>
    </lineage>
</organism>
<name>A0ABQ2F1N5_9DEIO</name>
<protein>
    <recommendedName>
        <fullName evidence="3">TPM domain-containing protein</fullName>
    </recommendedName>
</protein>
<accession>A0ABQ2F1N5</accession>
<keyword evidence="2" id="KW-1185">Reference proteome</keyword>